<evidence type="ECO:0000313" key="10">
    <source>
        <dbReference type="Proteomes" id="UP000595841"/>
    </source>
</evidence>
<dbReference type="GO" id="GO:0005829">
    <property type="term" value="C:cytosol"/>
    <property type="evidence" value="ECO:0007669"/>
    <property type="project" value="TreeGrafter"/>
</dbReference>
<evidence type="ECO:0000313" key="9">
    <source>
        <dbReference type="EMBL" id="QQZ62478.1"/>
    </source>
</evidence>
<keyword evidence="2" id="KW-0378">Hydrolase</keyword>
<evidence type="ECO:0000256" key="8">
    <source>
        <dbReference type="RuleBase" id="RU003690"/>
    </source>
</evidence>
<dbReference type="KEGG" id="pson:JI735_07785"/>
<evidence type="ECO:0000256" key="3">
    <source>
        <dbReference type="ARBA" id="ARBA00023295"/>
    </source>
</evidence>
<accession>A0A974PFJ8</accession>
<organism evidence="9 10">
    <name type="scientific">Paenibacillus sonchi</name>
    <dbReference type="NCBI Taxonomy" id="373687"/>
    <lineage>
        <taxon>Bacteria</taxon>
        <taxon>Bacillati</taxon>
        <taxon>Bacillota</taxon>
        <taxon>Bacilli</taxon>
        <taxon>Bacillales</taxon>
        <taxon>Paenibacillaceae</taxon>
        <taxon>Paenibacillus</taxon>
        <taxon>Paenibacillus sonchi group</taxon>
    </lineage>
</organism>
<evidence type="ECO:0000256" key="6">
    <source>
        <dbReference type="ARBA" id="ARBA00079432"/>
    </source>
</evidence>
<dbReference type="SUPFAM" id="SSF51445">
    <property type="entry name" value="(Trans)glycosidases"/>
    <property type="match status" value="1"/>
</dbReference>
<dbReference type="PANTHER" id="PTHR10353">
    <property type="entry name" value="GLYCOSYL HYDROLASE"/>
    <property type="match status" value="1"/>
</dbReference>
<sequence length="466" mass="53737">MGGAVAANQLEGAYNVDGKGLSVADINEYLDGIPLDKKSNLELTTDYIKEAIKSEGRIFPKRWGIDFYHTYKEDLKMLGELGLKTFRTSINWTRIFPNGDEAQPNEAGLKFYDDLIDEIIANGMEPMLTLSHYEMPLHLTTAYKGWYSRELIDLFVRFGQVVFDRYHKKVKYWIIVNQINLIDHESFNHLGIAEDVVEDLASAKYQALHHEFVACGLITKYAKSLDPNLQIGMMLCGGPAYPATCRPEDIFATVRRNQMEYFFSDILLRGYYPGYAFRYFADNNITVEFAEGDEEALKNTADFMSFSYYYTRIYDAESMKNKTGPYRNTELPANPWGWTIDPIGLRTFLNLFYDRYQCPIYITENGIGYHDTLEEDGSIHDPYRVDYYRAHIEQMKEAIKDGVDLRGYYAWGPIDIISCSSSEMSKRYGFIYVDQDDHGNGSKKRLKKDSFSWMQKVIASNGENLD</sequence>
<evidence type="ECO:0000256" key="7">
    <source>
        <dbReference type="PROSITE-ProRule" id="PRU10055"/>
    </source>
</evidence>
<evidence type="ECO:0000256" key="2">
    <source>
        <dbReference type="ARBA" id="ARBA00022801"/>
    </source>
</evidence>
<dbReference type="PRINTS" id="PR00131">
    <property type="entry name" value="GLHYDRLASE1"/>
</dbReference>
<dbReference type="GO" id="GO:0008422">
    <property type="term" value="F:beta-glucosidase activity"/>
    <property type="evidence" value="ECO:0007669"/>
    <property type="project" value="TreeGrafter"/>
</dbReference>
<dbReference type="Gene3D" id="3.20.20.80">
    <property type="entry name" value="Glycosidases"/>
    <property type="match status" value="1"/>
</dbReference>
<dbReference type="InterPro" id="IPR017853">
    <property type="entry name" value="GH"/>
</dbReference>
<dbReference type="AlphaFoldDB" id="A0A974PFJ8"/>
<feature type="active site" description="Nucleophile" evidence="7">
    <location>
        <position position="364"/>
    </location>
</feature>
<dbReference type="InterPro" id="IPR001360">
    <property type="entry name" value="Glyco_hydro_1"/>
</dbReference>
<evidence type="ECO:0000256" key="5">
    <source>
        <dbReference type="ARBA" id="ARBA00032194"/>
    </source>
</evidence>
<name>A0A974PFJ8_9BACL</name>
<dbReference type="EMBL" id="CP068595">
    <property type="protein sequence ID" value="QQZ62478.1"/>
    <property type="molecule type" value="Genomic_DNA"/>
</dbReference>
<protein>
    <recommendedName>
        <fullName evidence="6">Amygdalase</fullName>
    </recommendedName>
    <alternativeName>
        <fullName evidence="4">Cellobiase</fullName>
    </alternativeName>
    <alternativeName>
        <fullName evidence="5">Gentiobiase</fullName>
    </alternativeName>
</protein>
<comment type="similarity">
    <text evidence="1 8">Belongs to the glycosyl hydrolase 1 family.</text>
</comment>
<evidence type="ECO:0000256" key="4">
    <source>
        <dbReference type="ARBA" id="ARBA00031448"/>
    </source>
</evidence>
<dbReference type="Proteomes" id="UP000595841">
    <property type="component" value="Chromosome"/>
</dbReference>
<dbReference type="PROSITE" id="PS00572">
    <property type="entry name" value="GLYCOSYL_HYDROL_F1_1"/>
    <property type="match status" value="1"/>
</dbReference>
<dbReference type="InterPro" id="IPR018120">
    <property type="entry name" value="Glyco_hydro_1_AS"/>
</dbReference>
<proteinExistence type="inferred from homology"/>
<dbReference type="PANTHER" id="PTHR10353:SF122">
    <property type="entry name" value="6-PHOSPHO-BETA-GLUCOSIDASE ASCB-RELATED"/>
    <property type="match status" value="1"/>
</dbReference>
<dbReference type="GO" id="GO:0016052">
    <property type="term" value="P:carbohydrate catabolic process"/>
    <property type="evidence" value="ECO:0007669"/>
    <property type="project" value="TreeGrafter"/>
</dbReference>
<dbReference type="Pfam" id="PF00232">
    <property type="entry name" value="Glyco_hydro_1"/>
    <property type="match status" value="1"/>
</dbReference>
<keyword evidence="3" id="KW-0326">Glycosidase</keyword>
<keyword evidence="10" id="KW-1185">Reference proteome</keyword>
<reference evidence="9 10" key="1">
    <citation type="submission" date="2021-01" db="EMBL/GenBank/DDBJ databases">
        <title>Whole genome sequence of Paenibacillus sonchi LMG 24727 for comparative genomics.</title>
        <authorList>
            <person name="Lee G."/>
            <person name="Kim M.-J."/>
            <person name="Lim K."/>
            <person name="Shin J.-H."/>
        </authorList>
    </citation>
    <scope>NUCLEOTIDE SEQUENCE [LARGE SCALE GENOMIC DNA]</scope>
    <source>
        <strain evidence="9 10">LMG 24727</strain>
    </source>
</reference>
<dbReference type="FunFam" id="3.20.20.80:FF:000004">
    <property type="entry name" value="Beta-glucosidase 6-phospho-beta-glucosidase"/>
    <property type="match status" value="1"/>
</dbReference>
<gene>
    <name evidence="9" type="ORF">JI735_07785</name>
</gene>
<evidence type="ECO:0000256" key="1">
    <source>
        <dbReference type="ARBA" id="ARBA00010838"/>
    </source>
</evidence>